<evidence type="ECO:0008006" key="2">
    <source>
        <dbReference type="Google" id="ProtNLM"/>
    </source>
</evidence>
<organism evidence="1">
    <name type="scientific">gut metagenome</name>
    <dbReference type="NCBI Taxonomy" id="749906"/>
    <lineage>
        <taxon>unclassified sequences</taxon>
        <taxon>metagenomes</taxon>
        <taxon>organismal metagenomes</taxon>
    </lineage>
</organism>
<accession>J9FMX2</accession>
<evidence type="ECO:0000313" key="1">
    <source>
        <dbReference type="EMBL" id="EJW90957.1"/>
    </source>
</evidence>
<protein>
    <recommendedName>
        <fullName evidence="2">Lipoprotein</fullName>
    </recommendedName>
</protein>
<comment type="caution">
    <text evidence="1">The sequence shown here is derived from an EMBL/GenBank/DDBJ whole genome shotgun (WGS) entry which is preliminary data.</text>
</comment>
<reference evidence="1" key="1">
    <citation type="journal article" date="2012" name="PLoS ONE">
        <title>Gene sets for utilization of primary and secondary nutrition supplies in the distal gut of endangered iberian lynx.</title>
        <authorList>
            <person name="Alcaide M."/>
            <person name="Messina E."/>
            <person name="Richter M."/>
            <person name="Bargiela R."/>
            <person name="Peplies J."/>
            <person name="Huws S.A."/>
            <person name="Newbold C.J."/>
            <person name="Golyshin P.N."/>
            <person name="Simon M.A."/>
            <person name="Lopez G."/>
            <person name="Yakimov M.M."/>
            <person name="Ferrer M."/>
        </authorList>
    </citation>
    <scope>NUCLEOTIDE SEQUENCE</scope>
</reference>
<proteinExistence type="predicted"/>
<name>J9FMX2_9ZZZZ</name>
<dbReference type="EMBL" id="AMCI01008499">
    <property type="protein sequence ID" value="EJW90957.1"/>
    <property type="molecule type" value="Genomic_DNA"/>
</dbReference>
<feature type="non-terminal residue" evidence="1">
    <location>
        <position position="335"/>
    </location>
</feature>
<dbReference type="PROSITE" id="PS51257">
    <property type="entry name" value="PROKAR_LIPOPROTEIN"/>
    <property type="match status" value="1"/>
</dbReference>
<sequence length="335" mass="37195">MRQTLKKIKAKNMSPFGGILSRLTLVVLLFLSGSCQDEWERMDIPPLDIEEGIPGELTLPLCAALPEEHQVSTRSSKDPVFEQHIHSAYVFLIDQPEHAAPKDCRILSRKYFPDLFAQVKEISEQGHKLYAAELSMPAVSSQRAQIFAIANLGYSDLQGIDNDAEMLQRCDTLTNLQSLMDLYASLTIQQANTVNVERMQGHHLMSGFFCAAQKDNTLTPAPHTVSLKAETGGRISVYDPVTHAPYRPLGSTQQTGTPAAILMHRLDAKVTVRIEPSGALKETPGASFRLLSWQVLNTPVSESLYGTNLPTQTGKQTYLNSKLFTTGPHPRRRRQ</sequence>
<dbReference type="AlphaFoldDB" id="J9FMX2"/>
<gene>
    <name evidence="1" type="ORF">EVA_20934</name>
</gene>